<keyword evidence="1" id="KW-0472">Membrane</keyword>
<dbReference type="AlphaFoldDB" id="A0A2I2FYQ8"/>
<dbReference type="EMBL" id="MSFO01000007">
    <property type="protein sequence ID" value="PLB45757.1"/>
    <property type="molecule type" value="Genomic_DNA"/>
</dbReference>
<evidence type="ECO:0000313" key="2">
    <source>
        <dbReference type="EMBL" id="PLB45757.1"/>
    </source>
</evidence>
<reference evidence="2 3" key="1">
    <citation type="submission" date="2016-12" db="EMBL/GenBank/DDBJ databases">
        <title>The genomes of Aspergillus section Nigri reveals drivers in fungal speciation.</title>
        <authorList>
            <consortium name="DOE Joint Genome Institute"/>
            <person name="Vesth T.C."/>
            <person name="Nybo J."/>
            <person name="Theobald S."/>
            <person name="Brandl J."/>
            <person name="Frisvad J.C."/>
            <person name="Nielsen K.F."/>
            <person name="Lyhne E.K."/>
            <person name="Kogle M.E."/>
            <person name="Kuo A."/>
            <person name="Riley R."/>
            <person name="Clum A."/>
            <person name="Nolan M."/>
            <person name="Lipzen A."/>
            <person name="Salamov A."/>
            <person name="Henrissat B."/>
            <person name="Wiebenga A."/>
            <person name="De Vries R.P."/>
            <person name="Grigoriev I.V."/>
            <person name="Mortensen U.H."/>
            <person name="Andersen M.R."/>
            <person name="Baker S.E."/>
        </authorList>
    </citation>
    <scope>NUCLEOTIDE SEQUENCE [LARGE SCALE GENOMIC DNA]</scope>
    <source>
        <strain evidence="2 3">IBT 23096</strain>
    </source>
</reference>
<dbReference type="RefSeq" id="XP_024701059.1">
    <property type="nucleotide sequence ID" value="XM_024843027.1"/>
</dbReference>
<sequence>MSESLSAVDLTCAVHFFPVWFSISFSFFGWPQSPLYPGFNSRSYPGSPIGGVFFRIAVGGLCVISW</sequence>
<protein>
    <submittedName>
        <fullName evidence="2">Uncharacterized protein</fullName>
    </submittedName>
</protein>
<keyword evidence="1" id="KW-1133">Transmembrane helix</keyword>
<proteinExistence type="predicted"/>
<keyword evidence="1" id="KW-0812">Transmembrane</keyword>
<keyword evidence="3" id="KW-1185">Reference proteome</keyword>
<accession>A0A2I2FYQ8</accession>
<feature type="transmembrane region" description="Helical" evidence="1">
    <location>
        <begin position="7"/>
        <end position="28"/>
    </location>
</feature>
<evidence type="ECO:0000313" key="3">
    <source>
        <dbReference type="Proteomes" id="UP000234275"/>
    </source>
</evidence>
<organism evidence="2 3">
    <name type="scientific">Aspergillus steynii IBT 23096</name>
    <dbReference type="NCBI Taxonomy" id="1392250"/>
    <lineage>
        <taxon>Eukaryota</taxon>
        <taxon>Fungi</taxon>
        <taxon>Dikarya</taxon>
        <taxon>Ascomycota</taxon>
        <taxon>Pezizomycotina</taxon>
        <taxon>Eurotiomycetes</taxon>
        <taxon>Eurotiomycetidae</taxon>
        <taxon>Eurotiales</taxon>
        <taxon>Aspergillaceae</taxon>
        <taxon>Aspergillus</taxon>
        <taxon>Aspergillus subgen. Circumdati</taxon>
    </lineage>
</organism>
<gene>
    <name evidence="2" type="ORF">P170DRAFT_251546</name>
</gene>
<name>A0A2I2FYQ8_9EURO</name>
<comment type="caution">
    <text evidence="2">The sequence shown here is derived from an EMBL/GenBank/DDBJ whole genome shotgun (WGS) entry which is preliminary data.</text>
</comment>
<dbReference type="Proteomes" id="UP000234275">
    <property type="component" value="Unassembled WGS sequence"/>
</dbReference>
<evidence type="ECO:0000256" key="1">
    <source>
        <dbReference type="SAM" id="Phobius"/>
    </source>
</evidence>
<dbReference type="GeneID" id="36550726"/>
<feature type="transmembrane region" description="Helical" evidence="1">
    <location>
        <begin position="48"/>
        <end position="65"/>
    </location>
</feature>
<dbReference type="VEuPathDB" id="FungiDB:P170DRAFT_251546"/>